<reference evidence="2" key="1">
    <citation type="submission" date="2023-01" db="EMBL/GenBank/DDBJ databases">
        <title>Genome assembly of the deep-sea coral Lophelia pertusa.</title>
        <authorList>
            <person name="Herrera S."/>
            <person name="Cordes E."/>
        </authorList>
    </citation>
    <scope>NUCLEOTIDE SEQUENCE</scope>
    <source>
        <strain evidence="2">USNM1676648</strain>
        <tissue evidence="2">Polyp</tissue>
    </source>
</reference>
<comment type="caution">
    <text evidence="2">The sequence shown here is derived from an EMBL/GenBank/DDBJ whole genome shotgun (WGS) entry which is preliminary data.</text>
</comment>
<accession>A0A9X0A5L9</accession>
<evidence type="ECO:0000313" key="2">
    <source>
        <dbReference type="EMBL" id="KAJ7393518.1"/>
    </source>
</evidence>
<protein>
    <submittedName>
        <fullName evidence="2">Uncharacterized protein</fullName>
    </submittedName>
</protein>
<name>A0A9X0A5L9_9CNID</name>
<feature type="chain" id="PRO_5040738067" evidence="1">
    <location>
        <begin position="26"/>
        <end position="76"/>
    </location>
</feature>
<dbReference type="EMBL" id="MU825398">
    <property type="protein sequence ID" value="KAJ7393518.1"/>
    <property type="molecule type" value="Genomic_DNA"/>
</dbReference>
<keyword evidence="3" id="KW-1185">Reference proteome</keyword>
<organism evidence="2 3">
    <name type="scientific">Desmophyllum pertusum</name>
    <dbReference type="NCBI Taxonomy" id="174260"/>
    <lineage>
        <taxon>Eukaryota</taxon>
        <taxon>Metazoa</taxon>
        <taxon>Cnidaria</taxon>
        <taxon>Anthozoa</taxon>
        <taxon>Hexacorallia</taxon>
        <taxon>Scleractinia</taxon>
        <taxon>Caryophylliina</taxon>
        <taxon>Caryophylliidae</taxon>
        <taxon>Desmophyllum</taxon>
    </lineage>
</organism>
<feature type="signal peptide" evidence="1">
    <location>
        <begin position="1"/>
        <end position="25"/>
    </location>
</feature>
<evidence type="ECO:0000256" key="1">
    <source>
        <dbReference type="SAM" id="SignalP"/>
    </source>
</evidence>
<dbReference type="Proteomes" id="UP001163046">
    <property type="component" value="Unassembled WGS sequence"/>
</dbReference>
<gene>
    <name evidence="2" type="ORF">OS493_006502</name>
</gene>
<sequence length="76" mass="8848">MAFKLFLVFVVLAVVVMNLSGRCQAQRYECLISPSHCKQGDDTDKSDRFADEGLRLSERRRNKLRLKLEDILRGKY</sequence>
<dbReference type="AlphaFoldDB" id="A0A9X0A5L9"/>
<keyword evidence="1" id="KW-0732">Signal</keyword>
<evidence type="ECO:0000313" key="3">
    <source>
        <dbReference type="Proteomes" id="UP001163046"/>
    </source>
</evidence>
<proteinExistence type="predicted"/>